<comment type="similarity">
    <text evidence="4">Belongs to the flavoredoxin family.</text>
</comment>
<gene>
    <name evidence="6" type="ORF">GCM10009111_22900</name>
</gene>
<reference evidence="6 7" key="1">
    <citation type="journal article" date="2019" name="Int. J. Syst. Evol. Microbiol.">
        <title>The Global Catalogue of Microorganisms (GCM) 10K type strain sequencing project: providing services to taxonomists for standard genome sequencing and annotation.</title>
        <authorList>
            <consortium name="The Broad Institute Genomics Platform"/>
            <consortium name="The Broad Institute Genome Sequencing Center for Infectious Disease"/>
            <person name="Wu L."/>
            <person name="Ma J."/>
        </authorList>
    </citation>
    <scope>NUCLEOTIDE SEQUENCE [LARGE SCALE GENOMIC DNA]</scope>
    <source>
        <strain evidence="6 7">JCM 15608</strain>
    </source>
</reference>
<evidence type="ECO:0000256" key="3">
    <source>
        <dbReference type="ARBA" id="ARBA00022643"/>
    </source>
</evidence>
<evidence type="ECO:0000256" key="2">
    <source>
        <dbReference type="ARBA" id="ARBA00022630"/>
    </source>
</evidence>
<dbReference type="InterPro" id="IPR002563">
    <property type="entry name" value="Flavin_Rdtase-like_dom"/>
</dbReference>
<organism evidence="6 7">
    <name type="scientific">Colwellia asteriadis</name>
    <dbReference type="NCBI Taxonomy" id="517723"/>
    <lineage>
        <taxon>Bacteria</taxon>
        <taxon>Pseudomonadati</taxon>
        <taxon>Pseudomonadota</taxon>
        <taxon>Gammaproteobacteria</taxon>
        <taxon>Alteromonadales</taxon>
        <taxon>Colwelliaceae</taxon>
        <taxon>Colwellia</taxon>
    </lineage>
</organism>
<accession>A0ABN1L8Y0</accession>
<keyword evidence="3" id="KW-0288">FMN</keyword>
<dbReference type="Gene3D" id="2.30.110.10">
    <property type="entry name" value="Electron Transport, Fmn-binding Protein, Chain A"/>
    <property type="match status" value="1"/>
</dbReference>
<dbReference type="EMBL" id="BAAAFA010000007">
    <property type="protein sequence ID" value="GAA0819156.1"/>
    <property type="molecule type" value="Genomic_DNA"/>
</dbReference>
<dbReference type="Proteomes" id="UP001500021">
    <property type="component" value="Unassembled WGS sequence"/>
</dbReference>
<dbReference type="SUPFAM" id="SSF50475">
    <property type="entry name" value="FMN-binding split barrel"/>
    <property type="match status" value="1"/>
</dbReference>
<proteinExistence type="inferred from homology"/>
<evidence type="ECO:0000256" key="4">
    <source>
        <dbReference type="ARBA" id="ARBA00038054"/>
    </source>
</evidence>
<feature type="domain" description="Flavin reductase like" evidence="5">
    <location>
        <begin position="19"/>
        <end position="173"/>
    </location>
</feature>
<evidence type="ECO:0000259" key="5">
    <source>
        <dbReference type="SMART" id="SM00903"/>
    </source>
</evidence>
<evidence type="ECO:0000256" key="1">
    <source>
        <dbReference type="ARBA" id="ARBA00001917"/>
    </source>
</evidence>
<dbReference type="Pfam" id="PF01613">
    <property type="entry name" value="Flavin_Reduct"/>
    <property type="match status" value="1"/>
</dbReference>
<dbReference type="InterPro" id="IPR012349">
    <property type="entry name" value="Split_barrel_FMN-bd"/>
</dbReference>
<keyword evidence="7" id="KW-1185">Reference proteome</keyword>
<comment type="cofactor">
    <cofactor evidence="1">
        <name>FMN</name>
        <dbReference type="ChEBI" id="CHEBI:58210"/>
    </cofactor>
</comment>
<keyword evidence="2" id="KW-0285">Flavoprotein</keyword>
<evidence type="ECO:0000313" key="6">
    <source>
        <dbReference type="EMBL" id="GAA0819156.1"/>
    </source>
</evidence>
<name>A0ABN1L8Y0_9GAMM</name>
<dbReference type="PANTHER" id="PTHR33798:SF5">
    <property type="entry name" value="FLAVIN REDUCTASE LIKE DOMAIN-CONTAINING PROTEIN"/>
    <property type="match status" value="1"/>
</dbReference>
<evidence type="ECO:0000313" key="7">
    <source>
        <dbReference type="Proteomes" id="UP001500021"/>
    </source>
</evidence>
<sequence length="211" mass="22746">MNIDFSDCSASQRYHLMTQTIIPRPIAWALTSSSNANADPNSLNLAPFSYFTAVSSDPALLMLSLGKKPNGESKDTLTNVLKNKKMVIHIAGENLADIVTQTAASLAHDESELATIPEGVLNTVPFEGFALPRIAQCDIAYGCELYEIKEIGEVAQTLIFVEIKQLYVSAKVTTVNDGRIKIAADSVNPLARLGASEYSGITAPFKKTRPA</sequence>
<protein>
    <submittedName>
        <fullName evidence="6">Flavin reductase family protein</fullName>
    </submittedName>
</protein>
<dbReference type="SMART" id="SM00903">
    <property type="entry name" value="Flavin_Reduct"/>
    <property type="match status" value="1"/>
</dbReference>
<comment type="caution">
    <text evidence="6">The sequence shown here is derived from an EMBL/GenBank/DDBJ whole genome shotgun (WGS) entry which is preliminary data.</text>
</comment>
<dbReference type="PANTHER" id="PTHR33798">
    <property type="entry name" value="FLAVOPROTEIN OXYGENASE"/>
    <property type="match status" value="1"/>
</dbReference>
<dbReference type="RefSeq" id="WP_343817554.1">
    <property type="nucleotide sequence ID" value="NZ_BAAAFA010000007.1"/>
</dbReference>